<dbReference type="EMBL" id="QHKO01000002">
    <property type="protein sequence ID" value="RAL23644.1"/>
    <property type="molecule type" value="Genomic_DNA"/>
</dbReference>
<dbReference type="SUPFAM" id="SSF48371">
    <property type="entry name" value="ARM repeat"/>
    <property type="match status" value="1"/>
</dbReference>
<keyword evidence="2" id="KW-1185">Reference proteome</keyword>
<evidence type="ECO:0000313" key="2">
    <source>
        <dbReference type="Proteomes" id="UP000249169"/>
    </source>
</evidence>
<reference evidence="1 2" key="1">
    <citation type="submission" date="2018-05" db="EMBL/GenBank/DDBJ databases">
        <title>Lujinxingia marina gen. nov. sp. nov., a new facultative anaerobic member of the class Deltaproteobacteria, and proposal of Lujinxingaceae fam. nov.</title>
        <authorList>
            <person name="Li C.-M."/>
        </authorList>
    </citation>
    <scope>NUCLEOTIDE SEQUENCE [LARGE SCALE GENOMIC DNA]</scope>
    <source>
        <strain evidence="1 2">B210</strain>
    </source>
</reference>
<dbReference type="Proteomes" id="UP000249169">
    <property type="component" value="Unassembled WGS sequence"/>
</dbReference>
<dbReference type="OrthoDB" id="5493072at2"/>
<name>A0A328C9H5_9DELT</name>
<comment type="caution">
    <text evidence="1">The sequence shown here is derived from an EMBL/GenBank/DDBJ whole genome shotgun (WGS) entry which is preliminary data.</text>
</comment>
<dbReference type="InterPro" id="IPR016024">
    <property type="entry name" value="ARM-type_fold"/>
</dbReference>
<evidence type="ECO:0000313" key="1">
    <source>
        <dbReference type="EMBL" id="RAL23644.1"/>
    </source>
</evidence>
<dbReference type="AlphaFoldDB" id="A0A328C9H5"/>
<dbReference type="RefSeq" id="WP_111728902.1">
    <property type="nucleotide sequence ID" value="NZ_QHKO01000002.1"/>
</dbReference>
<sequence length="552" mass="59277">MADPRADIARTIARLDHPDAIHQNELLAHLSTHGDEAVEAALASLGLLNPRVHRALLRWLNGRLTPKHALPLMRYIFDAATRIEEQSGRTLAMAMLERLVDDQAEYDSGLRGRARAFAEDLLSDRDPDIVRAALAILMTTGDGRSALKIESARAHLEALAPEVLPRVLAALDGLSVRGEAPATPDSFAASLLRAAGPRRRLLVREWRRRDDRRDIALAILSKGHGPIDEALQILIGSPCPQARAVLGDYLLSADATRLTLTLRALASIATPPASPAERAALRSALPHPDSLVREAAAALAEGLQLDDAAVERALLGMLLESDALLSLAAARALAAVPGPLTPSAFGKLVRAADMLAGRWPAGGSQEEDERAALGLAWTLRAAARRLPEALRPDAQEHLAMRGLAIVALNQGLGGAPTVIASLELLDALSTGAPEPWPEDQLVGLIRLGQNAEAKIARRAARVLLKVAPEALEGLDGVAENDSLDTLSLQIPLLERSRSEEAIKRLQSLSEHPDVDISEAAHDALARQRHARNQAEFIEAEFIPHKRSSPRDE</sequence>
<organism evidence="1 2">
    <name type="scientific">Lujinxingia litoralis</name>
    <dbReference type="NCBI Taxonomy" id="2211119"/>
    <lineage>
        <taxon>Bacteria</taxon>
        <taxon>Deltaproteobacteria</taxon>
        <taxon>Bradymonadales</taxon>
        <taxon>Lujinxingiaceae</taxon>
        <taxon>Lujinxingia</taxon>
    </lineage>
</organism>
<protein>
    <submittedName>
        <fullName evidence="1">Uncharacterized protein</fullName>
    </submittedName>
</protein>
<proteinExistence type="predicted"/>
<accession>A0A328C9H5</accession>
<gene>
    <name evidence="1" type="ORF">DL240_05650</name>
</gene>